<organism evidence="1 2">
    <name type="scientific">[Mycobacterium] holstebronense</name>
    <dbReference type="NCBI Taxonomy" id="3064288"/>
    <lineage>
        <taxon>Bacteria</taxon>
        <taxon>Bacillati</taxon>
        <taxon>Actinomycetota</taxon>
        <taxon>Actinomycetes</taxon>
        <taxon>Mycobacteriales</taxon>
        <taxon>Mycobacteriaceae</taxon>
        <taxon>Mycolicibacterium</taxon>
    </lineage>
</organism>
<evidence type="ECO:0000313" key="2">
    <source>
        <dbReference type="Proteomes" id="UP001190464"/>
    </source>
</evidence>
<gene>
    <name evidence="1" type="ORF">MU0102_001435</name>
</gene>
<protein>
    <submittedName>
        <fullName evidence="1">Uncharacterized protein</fullName>
    </submittedName>
</protein>
<keyword evidence="2" id="KW-1185">Reference proteome</keyword>
<evidence type="ECO:0000313" key="1">
    <source>
        <dbReference type="EMBL" id="CAJ1501241.1"/>
    </source>
</evidence>
<proteinExistence type="predicted"/>
<accession>A0ABM9LLU7</accession>
<sequence>MTEIVRGQGITRDSFRALDVMEQVTDPDGKSFFVIPRTAGGDAVRRAVLLTYLLNAGTGYGRRGVRSDFPETPYGAAELHRIIERQRANRWSYTVVRSICNTGGCVAATPNGVLIVVSGNRIQGSFSHRGGTMWGDLFLVNTTARVTDPAGRLREIIETGRLGLGGPDLDTLLHHEEIHAQQWAALGPVRMPARYLAEEARARIFGGVNSFEKDAGLADGGYR</sequence>
<dbReference type="RefSeq" id="WP_308486230.1">
    <property type="nucleotide sequence ID" value="NZ_OY726398.1"/>
</dbReference>
<name>A0ABM9LLU7_9MYCO</name>
<reference evidence="1 2" key="1">
    <citation type="submission" date="2023-08" db="EMBL/GenBank/DDBJ databases">
        <authorList>
            <person name="Folkvardsen B D."/>
            <person name="Norman A."/>
        </authorList>
    </citation>
    <scope>NUCLEOTIDE SEQUENCE [LARGE SCALE GENOMIC DNA]</scope>
    <source>
        <strain evidence="1 2">Mu0102</strain>
    </source>
</reference>
<dbReference type="EMBL" id="OY726398">
    <property type="protein sequence ID" value="CAJ1501241.1"/>
    <property type="molecule type" value="Genomic_DNA"/>
</dbReference>
<dbReference type="Proteomes" id="UP001190464">
    <property type="component" value="Chromosome"/>
</dbReference>